<sequence>MNAEIIGRSVLYEFTVVLILAALWPFLPTSGSFSQIPAAIDEISDFVIPAVVVGAPAVAYHLLSEW</sequence>
<keyword evidence="1" id="KW-1133">Transmembrane helix</keyword>
<evidence type="ECO:0000313" key="3">
    <source>
        <dbReference type="Proteomes" id="UP001567572"/>
    </source>
</evidence>
<dbReference type="Proteomes" id="UP001567572">
    <property type="component" value="Unassembled WGS sequence"/>
</dbReference>
<organism evidence="2 3">
    <name type="scientific">Halorubrum miltondacostae</name>
    <dbReference type="NCBI Taxonomy" id="3076378"/>
    <lineage>
        <taxon>Archaea</taxon>
        <taxon>Methanobacteriati</taxon>
        <taxon>Methanobacteriota</taxon>
        <taxon>Stenosarchaea group</taxon>
        <taxon>Halobacteria</taxon>
        <taxon>Halobacteriales</taxon>
        <taxon>Haloferacaceae</taxon>
        <taxon>Halorubrum</taxon>
    </lineage>
</organism>
<dbReference type="EMBL" id="JBEDNY010000001">
    <property type="protein sequence ID" value="MEZ3162281.1"/>
    <property type="molecule type" value="Genomic_DNA"/>
</dbReference>
<feature type="transmembrane region" description="Helical" evidence="1">
    <location>
        <begin position="9"/>
        <end position="26"/>
    </location>
</feature>
<protein>
    <submittedName>
        <fullName evidence="2">Uncharacterized protein</fullName>
    </submittedName>
</protein>
<feature type="transmembrane region" description="Helical" evidence="1">
    <location>
        <begin position="46"/>
        <end position="63"/>
    </location>
</feature>
<name>A0ABD5LW61_9EURY</name>
<keyword evidence="1" id="KW-0812">Transmembrane</keyword>
<dbReference type="AlphaFoldDB" id="A0ABD5LW61"/>
<reference evidence="2 3" key="1">
    <citation type="submission" date="2024-06" db="EMBL/GenBank/DDBJ databases">
        <title>Halorubrum miltondacostae sp. nov., a potential PHA producer isolated from an inland solar saltern in Rio Maior, Portugal.</title>
        <authorList>
            <person name="Albuquerque L."/>
            <person name="Viver T."/>
            <person name="Barroso C."/>
            <person name="Claudino R."/>
            <person name="Galvan M."/>
            <person name="Simoes G."/>
            <person name="Lobo Da Cunha A."/>
            <person name="Egas C."/>
        </authorList>
    </citation>
    <scope>NUCLEOTIDE SEQUENCE [LARGE SCALE GENOMIC DNA]</scope>
    <source>
        <strain evidence="2 3">RMP-11</strain>
    </source>
</reference>
<evidence type="ECO:0000256" key="1">
    <source>
        <dbReference type="SAM" id="Phobius"/>
    </source>
</evidence>
<comment type="caution">
    <text evidence="2">The sequence shown here is derived from an EMBL/GenBank/DDBJ whole genome shotgun (WGS) entry which is preliminary data.</text>
</comment>
<accession>A0ABD5LW61</accession>
<proteinExistence type="predicted"/>
<evidence type="ECO:0000313" key="2">
    <source>
        <dbReference type="EMBL" id="MEZ3162281.1"/>
    </source>
</evidence>
<gene>
    <name evidence="2" type="ORF">ABNG04_00055</name>
</gene>
<dbReference type="RefSeq" id="WP_371158947.1">
    <property type="nucleotide sequence ID" value="NZ_JBEDNY010000001.1"/>
</dbReference>
<keyword evidence="3" id="KW-1185">Reference proteome</keyword>
<keyword evidence="1" id="KW-0472">Membrane</keyword>